<evidence type="ECO:0000313" key="1">
    <source>
        <dbReference type="EMBL" id="GEC17328.1"/>
    </source>
</evidence>
<gene>
    <name evidence="1" type="ORF">NWI01_32200</name>
</gene>
<reference evidence="1 2" key="1">
    <citation type="submission" date="2019-06" db="EMBL/GenBank/DDBJ databases">
        <title>Whole genome shotgun sequence of Nitrobacter winogradskyi NBRC 14297.</title>
        <authorList>
            <person name="Hosoyama A."/>
            <person name="Uohara A."/>
            <person name="Ohji S."/>
            <person name="Ichikawa N."/>
        </authorList>
    </citation>
    <scope>NUCLEOTIDE SEQUENCE [LARGE SCALE GENOMIC DNA]</scope>
    <source>
        <strain evidence="1 2">NBRC 14297</strain>
    </source>
</reference>
<protein>
    <recommendedName>
        <fullName evidence="3">Glycosidase</fullName>
    </recommendedName>
</protein>
<evidence type="ECO:0008006" key="3">
    <source>
        <dbReference type="Google" id="ProtNLM"/>
    </source>
</evidence>
<evidence type="ECO:0000313" key="2">
    <source>
        <dbReference type="Proteomes" id="UP000318825"/>
    </source>
</evidence>
<dbReference type="InterPro" id="IPR021263">
    <property type="entry name" value="DUF2840"/>
</dbReference>
<accession>A0A4Y3WFN1</accession>
<dbReference type="AlphaFoldDB" id="A0A4Y3WFN1"/>
<dbReference type="RefSeq" id="WP_307723471.1">
    <property type="nucleotide sequence ID" value="NZ_BJNF01000101.1"/>
</dbReference>
<sequence length="156" mass="18313">MTMRRYTSVLAVFERDRINVRLRFGRPMRERRLDRRRRLALLAPNSIFALLRWERGGYGTVISHITIMRTVAPGGTCCMWPYVHPGAETLLFVSGWPKVQRVLQVIDAVEALGLDPTDAAPEYWQHVHNRLCVRQLPHPYSTEQHRAWLRRRELLS</sequence>
<proteinExistence type="predicted"/>
<dbReference type="EMBL" id="BJNF01000101">
    <property type="protein sequence ID" value="GEC17328.1"/>
    <property type="molecule type" value="Genomic_DNA"/>
</dbReference>
<dbReference type="Pfam" id="PF11000">
    <property type="entry name" value="DUF2840"/>
    <property type="match status" value="1"/>
</dbReference>
<organism evidence="1 2">
    <name type="scientific">Nitrobacter winogradskyi</name>
    <name type="common">Nitrobacter agilis</name>
    <dbReference type="NCBI Taxonomy" id="913"/>
    <lineage>
        <taxon>Bacteria</taxon>
        <taxon>Pseudomonadati</taxon>
        <taxon>Pseudomonadota</taxon>
        <taxon>Alphaproteobacteria</taxon>
        <taxon>Hyphomicrobiales</taxon>
        <taxon>Nitrobacteraceae</taxon>
        <taxon>Nitrobacter</taxon>
    </lineage>
</organism>
<comment type="caution">
    <text evidence="1">The sequence shown here is derived from an EMBL/GenBank/DDBJ whole genome shotgun (WGS) entry which is preliminary data.</text>
</comment>
<name>A0A4Y3WFN1_NITWI</name>
<dbReference type="Proteomes" id="UP000318825">
    <property type="component" value="Unassembled WGS sequence"/>
</dbReference>